<dbReference type="Pfam" id="PF14223">
    <property type="entry name" value="Retrotran_gag_2"/>
    <property type="match status" value="1"/>
</dbReference>
<dbReference type="EMBL" id="CAKMRJ010005523">
    <property type="protein sequence ID" value="CAH1445723.1"/>
    <property type="molecule type" value="Genomic_DNA"/>
</dbReference>
<accession>A0AAU9P6Z4</accession>
<dbReference type="AlphaFoldDB" id="A0AAU9P6Z4"/>
<dbReference type="PANTHER" id="PTHR47481">
    <property type="match status" value="1"/>
</dbReference>
<reference evidence="1 2" key="1">
    <citation type="submission" date="2022-01" db="EMBL/GenBank/DDBJ databases">
        <authorList>
            <person name="Xiong W."/>
            <person name="Schranz E."/>
        </authorList>
    </citation>
    <scope>NUCLEOTIDE SEQUENCE [LARGE SCALE GENOMIC DNA]</scope>
</reference>
<sequence>MVETNQSLPYATLIRMLSLKLSSTNYLLWKTHVETLFQLQGLFVFLDGSNSHPLSASTAPADVASAEKAKKDWLMQDRRLHSLLLSSLSEESMAETIGCKSSAEVWSALEKAYALQSKTC</sequence>
<protein>
    <recommendedName>
        <fullName evidence="3">Retrotransposon Copia-like N-terminal domain-containing protein</fullName>
    </recommendedName>
</protein>
<comment type="caution">
    <text evidence="1">The sequence shown here is derived from an EMBL/GenBank/DDBJ whole genome shotgun (WGS) entry which is preliminary data.</text>
</comment>
<dbReference type="Proteomes" id="UP001157418">
    <property type="component" value="Unassembled WGS sequence"/>
</dbReference>
<organism evidence="1 2">
    <name type="scientific">Lactuca virosa</name>
    <dbReference type="NCBI Taxonomy" id="75947"/>
    <lineage>
        <taxon>Eukaryota</taxon>
        <taxon>Viridiplantae</taxon>
        <taxon>Streptophyta</taxon>
        <taxon>Embryophyta</taxon>
        <taxon>Tracheophyta</taxon>
        <taxon>Spermatophyta</taxon>
        <taxon>Magnoliopsida</taxon>
        <taxon>eudicotyledons</taxon>
        <taxon>Gunneridae</taxon>
        <taxon>Pentapetalae</taxon>
        <taxon>asterids</taxon>
        <taxon>campanulids</taxon>
        <taxon>Asterales</taxon>
        <taxon>Asteraceae</taxon>
        <taxon>Cichorioideae</taxon>
        <taxon>Cichorieae</taxon>
        <taxon>Lactucinae</taxon>
        <taxon>Lactuca</taxon>
    </lineage>
</organism>
<dbReference type="PANTHER" id="PTHR47481:SF3">
    <property type="entry name" value="GAG-POLYPEPTIDE OF LTR COPIA-TYPE-RELATED"/>
    <property type="match status" value="1"/>
</dbReference>
<name>A0AAU9P6Z4_9ASTR</name>
<keyword evidence="2" id="KW-1185">Reference proteome</keyword>
<gene>
    <name evidence="1" type="ORF">LVIROSA_LOCUS31469</name>
</gene>
<evidence type="ECO:0000313" key="2">
    <source>
        <dbReference type="Proteomes" id="UP001157418"/>
    </source>
</evidence>
<evidence type="ECO:0000313" key="1">
    <source>
        <dbReference type="EMBL" id="CAH1445723.1"/>
    </source>
</evidence>
<evidence type="ECO:0008006" key="3">
    <source>
        <dbReference type="Google" id="ProtNLM"/>
    </source>
</evidence>
<proteinExistence type="predicted"/>